<evidence type="ECO:0000256" key="3">
    <source>
        <dbReference type="ARBA" id="ARBA00022448"/>
    </source>
</evidence>
<keyword evidence="4" id="KW-1003">Cell membrane</keyword>
<dbReference type="PANTHER" id="PTHR43297:SF2">
    <property type="entry name" value="DIPEPTIDE TRANSPORT ATP-BINDING PROTEIN DPPD"/>
    <property type="match status" value="1"/>
</dbReference>
<keyword evidence="7" id="KW-0472">Membrane</keyword>
<dbReference type="PROSITE" id="PS50893">
    <property type="entry name" value="ABC_TRANSPORTER_2"/>
    <property type="match status" value="1"/>
</dbReference>
<dbReference type="EMBL" id="JBHSQI010000009">
    <property type="protein sequence ID" value="MFC6154901.1"/>
    <property type="molecule type" value="Genomic_DNA"/>
</dbReference>
<dbReference type="InterPro" id="IPR027417">
    <property type="entry name" value="P-loop_NTPase"/>
</dbReference>
<dbReference type="SUPFAM" id="SSF52540">
    <property type="entry name" value="P-loop containing nucleoside triphosphate hydrolases"/>
    <property type="match status" value="1"/>
</dbReference>
<feature type="compositionally biased region" description="Basic residues" evidence="8">
    <location>
        <begin position="328"/>
        <end position="337"/>
    </location>
</feature>
<dbReference type="Proteomes" id="UP001596098">
    <property type="component" value="Unassembled WGS sequence"/>
</dbReference>
<dbReference type="NCBIfam" id="TIGR01727">
    <property type="entry name" value="oligo_HPY"/>
    <property type="match status" value="1"/>
</dbReference>
<gene>
    <name evidence="10" type="ORF">ACFPWU_14635</name>
</gene>
<keyword evidence="3" id="KW-0813">Transport</keyword>
<dbReference type="PANTHER" id="PTHR43297">
    <property type="entry name" value="OLIGOPEPTIDE TRANSPORT ATP-BINDING PROTEIN APPD"/>
    <property type="match status" value="1"/>
</dbReference>
<dbReference type="GO" id="GO:0005524">
    <property type="term" value="F:ATP binding"/>
    <property type="evidence" value="ECO:0007669"/>
    <property type="project" value="UniProtKB-KW"/>
</dbReference>
<dbReference type="Gene3D" id="3.40.50.300">
    <property type="entry name" value="P-loop containing nucleotide triphosphate hydrolases"/>
    <property type="match status" value="1"/>
</dbReference>
<evidence type="ECO:0000313" key="11">
    <source>
        <dbReference type="Proteomes" id="UP001596098"/>
    </source>
</evidence>
<dbReference type="InterPro" id="IPR003593">
    <property type="entry name" value="AAA+_ATPase"/>
</dbReference>
<evidence type="ECO:0000256" key="7">
    <source>
        <dbReference type="ARBA" id="ARBA00023136"/>
    </source>
</evidence>
<dbReference type="InterPro" id="IPR013563">
    <property type="entry name" value="Oligopep_ABC_C"/>
</dbReference>
<dbReference type="InterPro" id="IPR003439">
    <property type="entry name" value="ABC_transporter-like_ATP-bd"/>
</dbReference>
<reference evidence="11" key="1">
    <citation type="journal article" date="2019" name="Int. J. Syst. Evol. Microbiol.">
        <title>The Global Catalogue of Microorganisms (GCM) 10K type strain sequencing project: providing services to taxonomists for standard genome sequencing and annotation.</title>
        <authorList>
            <consortium name="The Broad Institute Genomics Platform"/>
            <consortium name="The Broad Institute Genome Sequencing Center for Infectious Disease"/>
            <person name="Wu L."/>
            <person name="Ma J."/>
        </authorList>
    </citation>
    <scope>NUCLEOTIDE SEQUENCE [LARGE SCALE GENOMIC DNA]</scope>
    <source>
        <strain evidence="11">DFY28</strain>
    </source>
</reference>
<dbReference type="Pfam" id="PF00005">
    <property type="entry name" value="ABC_tran"/>
    <property type="match status" value="1"/>
</dbReference>
<evidence type="ECO:0000256" key="5">
    <source>
        <dbReference type="ARBA" id="ARBA00022741"/>
    </source>
</evidence>
<accession>A0ABW1QZD4</accession>
<evidence type="ECO:0000259" key="9">
    <source>
        <dbReference type="PROSITE" id="PS50893"/>
    </source>
</evidence>
<protein>
    <submittedName>
        <fullName evidence="10">ABC transporter ATP-binding protein</fullName>
    </submittedName>
</protein>
<comment type="subcellular location">
    <subcellularLocation>
        <location evidence="1">Cell membrane</location>
        <topology evidence="1">Peripheral membrane protein</topology>
    </subcellularLocation>
</comment>
<dbReference type="InterPro" id="IPR050388">
    <property type="entry name" value="ABC_Ni/Peptide_Import"/>
</dbReference>
<name>A0ABW1QZD4_9ACTN</name>
<dbReference type="CDD" id="cd03257">
    <property type="entry name" value="ABC_NikE_OppD_transporters"/>
    <property type="match status" value="1"/>
</dbReference>
<comment type="caution">
    <text evidence="10">The sequence shown here is derived from an EMBL/GenBank/DDBJ whole genome shotgun (WGS) entry which is preliminary data.</text>
</comment>
<dbReference type="InterPro" id="IPR017871">
    <property type="entry name" value="ABC_transporter-like_CS"/>
</dbReference>
<organism evidence="10 11">
    <name type="scientific">Nocardioides yefusunii</name>
    <dbReference type="NCBI Taxonomy" id="2500546"/>
    <lineage>
        <taxon>Bacteria</taxon>
        <taxon>Bacillati</taxon>
        <taxon>Actinomycetota</taxon>
        <taxon>Actinomycetes</taxon>
        <taxon>Propionibacteriales</taxon>
        <taxon>Nocardioidaceae</taxon>
        <taxon>Nocardioides</taxon>
    </lineage>
</organism>
<feature type="domain" description="ABC transporter" evidence="9">
    <location>
        <begin position="14"/>
        <end position="257"/>
    </location>
</feature>
<dbReference type="PROSITE" id="PS00211">
    <property type="entry name" value="ABC_TRANSPORTER_1"/>
    <property type="match status" value="1"/>
</dbReference>
<feature type="compositionally biased region" description="Polar residues" evidence="8">
    <location>
        <begin position="311"/>
        <end position="320"/>
    </location>
</feature>
<dbReference type="SMART" id="SM00382">
    <property type="entry name" value="AAA"/>
    <property type="match status" value="1"/>
</dbReference>
<keyword evidence="5" id="KW-0547">Nucleotide-binding</keyword>
<comment type="similarity">
    <text evidence="2">Belongs to the ABC transporter superfamily.</text>
</comment>
<dbReference type="RefSeq" id="WP_128222004.1">
    <property type="nucleotide sequence ID" value="NZ_CP034929.1"/>
</dbReference>
<feature type="region of interest" description="Disordered" evidence="8">
    <location>
        <begin position="311"/>
        <end position="337"/>
    </location>
</feature>
<evidence type="ECO:0000313" key="10">
    <source>
        <dbReference type="EMBL" id="MFC6154901.1"/>
    </source>
</evidence>
<keyword evidence="6 10" id="KW-0067">ATP-binding</keyword>
<evidence type="ECO:0000256" key="1">
    <source>
        <dbReference type="ARBA" id="ARBA00004202"/>
    </source>
</evidence>
<keyword evidence="11" id="KW-1185">Reference proteome</keyword>
<evidence type="ECO:0000256" key="4">
    <source>
        <dbReference type="ARBA" id="ARBA00022475"/>
    </source>
</evidence>
<evidence type="ECO:0000256" key="6">
    <source>
        <dbReference type="ARBA" id="ARBA00022840"/>
    </source>
</evidence>
<dbReference type="Pfam" id="PF08352">
    <property type="entry name" value="oligo_HPY"/>
    <property type="match status" value="1"/>
</dbReference>
<evidence type="ECO:0000256" key="2">
    <source>
        <dbReference type="ARBA" id="ARBA00005417"/>
    </source>
</evidence>
<sequence>MGRTELQQAPLLEVSNLDVTYRTARGTVPAVRGVSFHVERGEVFGLVGESGSGKSSLVTALMRLLPRGTQMRADTLEFNGADLASMSESGLRALRGSDIGLVPQRPMTSLSPVTPVAAQLRRLTGGQVDDERLHALLADVGLGGLKKRLGDYPFQFSGGQLQRMLIAIAVLAREPQLVLADEPTTTLDATVQAQVLRLLLDLRERLGNTVLLVTHDLSVVAQVCDRVGVMYGGRLVEVATTRQLFEDPQHPYTRALLRAMPSNRAVGERLMPIPGSVSGAQLLPGCPFAPRCDRATDLCHRVDPESVTTYDITPHQSDAGQTDVGRTVRCHHPGSPA</sequence>
<proteinExistence type="inferred from homology"/>
<evidence type="ECO:0000256" key="8">
    <source>
        <dbReference type="SAM" id="MobiDB-lite"/>
    </source>
</evidence>